<name>A0A9P6KN57_9PLEO</name>
<comment type="caution">
    <text evidence="1">The sequence shown here is derived from an EMBL/GenBank/DDBJ whole genome shotgun (WGS) entry which is preliminary data.</text>
</comment>
<evidence type="ECO:0008006" key="3">
    <source>
        <dbReference type="Google" id="ProtNLM"/>
    </source>
</evidence>
<organism evidence="1 2">
    <name type="scientific">Paraphaeosphaeria minitans</name>
    <dbReference type="NCBI Taxonomy" id="565426"/>
    <lineage>
        <taxon>Eukaryota</taxon>
        <taxon>Fungi</taxon>
        <taxon>Dikarya</taxon>
        <taxon>Ascomycota</taxon>
        <taxon>Pezizomycotina</taxon>
        <taxon>Dothideomycetes</taxon>
        <taxon>Pleosporomycetidae</taxon>
        <taxon>Pleosporales</taxon>
        <taxon>Massarineae</taxon>
        <taxon>Didymosphaeriaceae</taxon>
        <taxon>Paraphaeosphaeria</taxon>
    </lineage>
</organism>
<dbReference type="Proteomes" id="UP000756921">
    <property type="component" value="Unassembled WGS sequence"/>
</dbReference>
<keyword evidence="2" id="KW-1185">Reference proteome</keyword>
<accession>A0A9P6KN57</accession>
<dbReference type="Gene3D" id="3.40.630.30">
    <property type="match status" value="1"/>
</dbReference>
<evidence type="ECO:0000313" key="1">
    <source>
        <dbReference type="EMBL" id="KAF9732401.1"/>
    </source>
</evidence>
<evidence type="ECO:0000313" key="2">
    <source>
        <dbReference type="Proteomes" id="UP000756921"/>
    </source>
</evidence>
<dbReference type="SUPFAM" id="SSF55729">
    <property type="entry name" value="Acyl-CoA N-acyltransferases (Nat)"/>
    <property type="match status" value="1"/>
</dbReference>
<gene>
    <name evidence="1" type="ORF">PMIN01_09259</name>
</gene>
<dbReference type="AlphaFoldDB" id="A0A9P6KN57"/>
<dbReference type="OrthoDB" id="410198at2759"/>
<reference evidence="1" key="1">
    <citation type="journal article" date="2020" name="Mol. Plant Microbe Interact.">
        <title>Genome Sequence of the Biocontrol Agent Coniothyrium minitans strain Conio (IMI 134523).</title>
        <authorList>
            <person name="Patel D."/>
            <person name="Shittu T.A."/>
            <person name="Baroncelli R."/>
            <person name="Muthumeenakshi S."/>
            <person name="Osborne T.H."/>
            <person name="Janganan T.K."/>
            <person name="Sreenivasaprasad S."/>
        </authorList>
    </citation>
    <scope>NUCLEOTIDE SEQUENCE</scope>
    <source>
        <strain evidence="1">Conio</strain>
    </source>
</reference>
<protein>
    <recommendedName>
        <fullName evidence="3">N-acetyltransferase domain-containing protein</fullName>
    </recommendedName>
</protein>
<sequence length="175" mass="19697">MSTEITLVDPGRDWEAIQRLIANTPGSTLGSLTSIEKECSNNSECYVTKVVDTIADAIVGISVWFIYTSQKHPGCWTGPTTHPHVYLYLISTRALEEDNHSAESLMQWGLDRADSMGLEVWTYSSSPENSLYCANGFTKVEEILTESQSVWSMKRTVIANRRVHREAYNSSHGFW</sequence>
<dbReference type="InterPro" id="IPR016181">
    <property type="entry name" value="Acyl_CoA_acyltransferase"/>
</dbReference>
<proteinExistence type="predicted"/>
<dbReference type="EMBL" id="WJXW01000010">
    <property type="protein sequence ID" value="KAF9732401.1"/>
    <property type="molecule type" value="Genomic_DNA"/>
</dbReference>